<keyword evidence="2" id="KW-1133">Transmembrane helix</keyword>
<name>A0ABT9JPQ2_9PROT</name>
<keyword evidence="2" id="KW-0472">Membrane</keyword>
<sequence>METISNDFFSQQQNQELIRLFLKKLRSHEIADASLSKTQNNLIKFFKILQNNTAFFDINCPNNIEWIGNSLINYLSKFINDTEVSDTSVNELINNITASVYRLILEAQFNVNEESFELNSISNYFENLITPLSALNQFHAEMLWARYVMPSAIIKSYIHNEGMADIRSFNKKIDEIESLKSKWDNELSTKLKTIDNLKAKLENFETAFNFVGLYQGFNNLALSKLRELTWARSILLLLGFASISPVLIEILLLRNEIQRFCFFR</sequence>
<protein>
    <submittedName>
        <fullName evidence="3">Uncharacterized protein</fullName>
    </submittedName>
</protein>
<proteinExistence type="predicted"/>
<feature type="transmembrane region" description="Helical" evidence="2">
    <location>
        <begin position="230"/>
        <end position="253"/>
    </location>
</feature>
<dbReference type="EMBL" id="JAVCAP010000001">
    <property type="protein sequence ID" value="MDP8566554.1"/>
    <property type="molecule type" value="Genomic_DNA"/>
</dbReference>
<dbReference type="Proteomes" id="UP001225906">
    <property type="component" value="Unassembled WGS sequence"/>
</dbReference>
<dbReference type="RefSeq" id="WP_306388245.1">
    <property type="nucleotide sequence ID" value="NZ_JAVCAP010000001.1"/>
</dbReference>
<evidence type="ECO:0000256" key="1">
    <source>
        <dbReference type="SAM" id="Coils"/>
    </source>
</evidence>
<evidence type="ECO:0000313" key="4">
    <source>
        <dbReference type="Proteomes" id="UP001225906"/>
    </source>
</evidence>
<reference evidence="4" key="1">
    <citation type="journal article" date="2019" name="Int. J. Syst. Evol. Microbiol.">
        <title>The Global Catalogue of Microorganisms (GCM) 10K type strain sequencing project: providing services to taxonomists for standard genome sequencing and annotation.</title>
        <authorList>
            <consortium name="The Broad Institute Genomics Platform"/>
            <consortium name="The Broad Institute Genome Sequencing Center for Infectious Disease"/>
            <person name="Wu L."/>
            <person name="Ma J."/>
        </authorList>
    </citation>
    <scope>NUCLEOTIDE SEQUENCE [LARGE SCALE GENOMIC DNA]</scope>
    <source>
        <strain evidence="4">VKM B-3159</strain>
    </source>
</reference>
<keyword evidence="4" id="KW-1185">Reference proteome</keyword>
<keyword evidence="2" id="KW-0812">Transmembrane</keyword>
<evidence type="ECO:0000256" key="2">
    <source>
        <dbReference type="SAM" id="Phobius"/>
    </source>
</evidence>
<accession>A0ABT9JPQ2</accession>
<comment type="caution">
    <text evidence="3">The sequence shown here is derived from an EMBL/GenBank/DDBJ whole genome shotgun (WGS) entry which is preliminary data.</text>
</comment>
<evidence type="ECO:0000313" key="3">
    <source>
        <dbReference type="EMBL" id="MDP8566554.1"/>
    </source>
</evidence>
<organism evidence="3 4">
    <name type="scientific">Methylophilus aquaticus</name>
    <dbReference type="NCBI Taxonomy" id="1971610"/>
    <lineage>
        <taxon>Bacteria</taxon>
        <taxon>Pseudomonadati</taxon>
        <taxon>Pseudomonadota</taxon>
        <taxon>Betaproteobacteria</taxon>
        <taxon>Nitrosomonadales</taxon>
        <taxon>Methylophilaceae</taxon>
        <taxon>Methylophilus</taxon>
    </lineage>
</organism>
<keyword evidence="1" id="KW-0175">Coiled coil</keyword>
<feature type="coiled-coil region" evidence="1">
    <location>
        <begin position="166"/>
        <end position="207"/>
    </location>
</feature>
<gene>
    <name evidence="3" type="ORF">Q9291_01705</name>
</gene>